<feature type="transmembrane region" description="Helical" evidence="1">
    <location>
        <begin position="41"/>
        <end position="64"/>
    </location>
</feature>
<evidence type="ECO:0000313" key="3">
    <source>
        <dbReference type="Proteomes" id="UP000465302"/>
    </source>
</evidence>
<evidence type="ECO:0000313" key="2">
    <source>
        <dbReference type="EMBL" id="GFG54819.1"/>
    </source>
</evidence>
<accession>A0A7I9WBN7</accession>
<proteinExistence type="predicted"/>
<dbReference type="AlphaFoldDB" id="A0A7I9WBN7"/>
<gene>
    <name evidence="2" type="ORF">MAGR_62600</name>
</gene>
<feature type="transmembrane region" description="Helical" evidence="1">
    <location>
        <begin position="122"/>
        <end position="144"/>
    </location>
</feature>
<keyword evidence="1" id="KW-0812">Transmembrane</keyword>
<dbReference type="EMBL" id="BLKS01000003">
    <property type="protein sequence ID" value="GFG54819.1"/>
    <property type="molecule type" value="Genomic_DNA"/>
</dbReference>
<sequence>MSIRLVLLPWWARTVCATGLTWLVAFAGLAVQHARGHGFGIPPLGFVLIGAGCLIVAALIAIAWGQDRDRYLDALSVTTSKTERMQAIAAVRRGPVPENPRVREAAARMAQIQLGAIRGTRIATVTFSLLVAIWLFQGVLAALDHRPGEALLNAGIAALFAFALVSAPWTRRRLQARVETLRSTDNPSL</sequence>
<reference evidence="2 3" key="1">
    <citation type="journal article" date="2019" name="Emerg. Microbes Infect.">
        <title>Comprehensive subspecies identification of 175 nontuberculous mycobacteria species based on 7547 genomic profiles.</title>
        <authorList>
            <person name="Matsumoto Y."/>
            <person name="Kinjo T."/>
            <person name="Motooka D."/>
            <person name="Nabeya D."/>
            <person name="Jung N."/>
            <person name="Uechi K."/>
            <person name="Horii T."/>
            <person name="Iida T."/>
            <person name="Fujita J."/>
            <person name="Nakamura S."/>
        </authorList>
    </citation>
    <scope>NUCLEOTIDE SEQUENCE [LARGE SCALE GENOMIC DNA]</scope>
    <source>
        <strain evidence="2 3">JCM 6377</strain>
    </source>
</reference>
<protein>
    <submittedName>
        <fullName evidence="2">Uncharacterized protein</fullName>
    </submittedName>
</protein>
<organism evidence="2 3">
    <name type="scientific">Mycolicibacterium agri</name>
    <name type="common">Mycobacterium agri</name>
    <dbReference type="NCBI Taxonomy" id="36811"/>
    <lineage>
        <taxon>Bacteria</taxon>
        <taxon>Bacillati</taxon>
        <taxon>Actinomycetota</taxon>
        <taxon>Actinomycetes</taxon>
        <taxon>Mycobacteriales</taxon>
        <taxon>Mycobacteriaceae</taxon>
        <taxon>Mycolicibacterium</taxon>
    </lineage>
</organism>
<dbReference type="RefSeq" id="WP_097940855.1">
    <property type="nucleotide sequence ID" value="NZ_BLKS01000003.1"/>
</dbReference>
<keyword evidence="1" id="KW-1133">Transmembrane helix</keyword>
<comment type="caution">
    <text evidence="2">The sequence shown here is derived from an EMBL/GenBank/DDBJ whole genome shotgun (WGS) entry which is preliminary data.</text>
</comment>
<dbReference type="Proteomes" id="UP000465302">
    <property type="component" value="Unassembled WGS sequence"/>
</dbReference>
<evidence type="ECO:0000256" key="1">
    <source>
        <dbReference type="SAM" id="Phobius"/>
    </source>
</evidence>
<keyword evidence="1" id="KW-0472">Membrane</keyword>
<name>A0A7I9WBN7_MYCAG</name>
<feature type="transmembrane region" description="Helical" evidence="1">
    <location>
        <begin position="150"/>
        <end position="169"/>
    </location>
</feature>
<dbReference type="OrthoDB" id="4751929at2"/>